<dbReference type="Gene3D" id="3.60.10.10">
    <property type="entry name" value="Endonuclease/exonuclease/phosphatase"/>
    <property type="match status" value="1"/>
</dbReference>
<organism evidence="2 3">
    <name type="scientific">Planctomyces bekefii</name>
    <dbReference type="NCBI Taxonomy" id="1653850"/>
    <lineage>
        <taxon>Bacteria</taxon>
        <taxon>Pseudomonadati</taxon>
        <taxon>Planctomycetota</taxon>
        <taxon>Planctomycetia</taxon>
        <taxon>Planctomycetales</taxon>
        <taxon>Planctomycetaceae</taxon>
        <taxon>Planctomyces</taxon>
    </lineage>
</organism>
<dbReference type="CDD" id="cd09083">
    <property type="entry name" value="EEP-1"/>
    <property type="match status" value="1"/>
</dbReference>
<keyword evidence="2" id="KW-0540">Nuclease</keyword>
<dbReference type="PANTHER" id="PTHR12121:SF36">
    <property type="entry name" value="ENDONUCLEASE_EXONUCLEASE_PHOSPHATASE DOMAIN-CONTAINING PROTEIN"/>
    <property type="match status" value="1"/>
</dbReference>
<keyword evidence="3" id="KW-1185">Reference proteome</keyword>
<proteinExistence type="predicted"/>
<dbReference type="Pfam" id="PF03372">
    <property type="entry name" value="Exo_endo_phos"/>
    <property type="match status" value="1"/>
</dbReference>
<dbReference type="PANTHER" id="PTHR12121">
    <property type="entry name" value="CARBON CATABOLITE REPRESSOR PROTEIN 4"/>
    <property type="match status" value="1"/>
</dbReference>
<dbReference type="InterPro" id="IPR036691">
    <property type="entry name" value="Endo/exonu/phosph_ase_sf"/>
</dbReference>
<evidence type="ECO:0000313" key="2">
    <source>
        <dbReference type="EMBL" id="TWW07998.1"/>
    </source>
</evidence>
<protein>
    <submittedName>
        <fullName evidence="2">Endonuclease</fullName>
    </submittedName>
</protein>
<dbReference type="InterPro" id="IPR005135">
    <property type="entry name" value="Endo/exonuclease/phosphatase"/>
</dbReference>
<dbReference type="Proteomes" id="UP000321083">
    <property type="component" value="Unassembled WGS sequence"/>
</dbReference>
<feature type="domain" description="Endonuclease/exonuclease/phosphatase" evidence="1">
    <location>
        <begin position="42"/>
        <end position="293"/>
    </location>
</feature>
<evidence type="ECO:0000259" key="1">
    <source>
        <dbReference type="Pfam" id="PF03372"/>
    </source>
</evidence>
<dbReference type="GO" id="GO:0004519">
    <property type="term" value="F:endonuclease activity"/>
    <property type="evidence" value="ECO:0007669"/>
    <property type="project" value="UniProtKB-KW"/>
</dbReference>
<dbReference type="GO" id="GO:0000175">
    <property type="term" value="F:3'-5'-RNA exonuclease activity"/>
    <property type="evidence" value="ECO:0007669"/>
    <property type="project" value="TreeGrafter"/>
</dbReference>
<dbReference type="InterPro" id="IPR050410">
    <property type="entry name" value="CCR4/nocturin_mRNA_transcr"/>
</dbReference>
<accession>A0A5C6M057</accession>
<name>A0A5C6M057_9PLAN</name>
<gene>
    <name evidence="2" type="ORF">E3A20_28730</name>
</gene>
<keyword evidence="2" id="KW-0378">Hydrolase</keyword>
<reference evidence="2 3" key="1">
    <citation type="submission" date="2019-08" db="EMBL/GenBank/DDBJ databases">
        <title>100 year-old enigma solved: identification of Planctomyces bekefii, the type genus and species of the phylum Planctomycetes.</title>
        <authorList>
            <person name="Svetlana D.N."/>
            <person name="Overmann J."/>
        </authorList>
    </citation>
    <scope>NUCLEOTIDE SEQUENCE [LARGE SCALE GENOMIC DNA]</scope>
    <source>
        <strain evidence="2">Phe10_nw2017</strain>
    </source>
</reference>
<sequence>MGCDAVRIRSSLFGCSLYVLLCSLLSGVVSVPPAEAQDLRVMSFNVRYGTASDGADSWPQRQDLVVQVIRDYGPDLLGTQELLPFQAEYLQQQLRSGAQRPLKYVYIGWSRDASAGGEQCGLFVSEDRFEVEQSGQFWLSERPEEKFSKSWDSSLPRVCTWARLHDRQDSGRRLLFANTHFDHRGGEARLQSARLLRSRLPELAEGLPIVLTGDFNCGEQSPPWQAAAGDGLLVDSFRAAFPQQQGSEGTFHGFRGTAGAERIDWILYSAGRFQTVAATIDRTERGGRYPSDHFPVTAVLRYAAAVAQ</sequence>
<dbReference type="EMBL" id="SRHE01000898">
    <property type="protein sequence ID" value="TWW07998.1"/>
    <property type="molecule type" value="Genomic_DNA"/>
</dbReference>
<dbReference type="AlphaFoldDB" id="A0A5C6M057"/>
<evidence type="ECO:0000313" key="3">
    <source>
        <dbReference type="Proteomes" id="UP000321083"/>
    </source>
</evidence>
<keyword evidence="2" id="KW-0255">Endonuclease</keyword>
<reference evidence="2 3" key="2">
    <citation type="submission" date="2019-08" db="EMBL/GenBank/DDBJ databases">
        <authorList>
            <person name="Henke P."/>
        </authorList>
    </citation>
    <scope>NUCLEOTIDE SEQUENCE [LARGE SCALE GENOMIC DNA]</scope>
    <source>
        <strain evidence="2">Phe10_nw2017</strain>
    </source>
</reference>
<comment type="caution">
    <text evidence="2">The sequence shown here is derived from an EMBL/GenBank/DDBJ whole genome shotgun (WGS) entry which is preliminary data.</text>
</comment>
<dbReference type="SUPFAM" id="SSF56219">
    <property type="entry name" value="DNase I-like"/>
    <property type="match status" value="1"/>
</dbReference>